<keyword evidence="2" id="KW-1185">Reference proteome</keyword>
<evidence type="ECO:0000313" key="1">
    <source>
        <dbReference type="EMBL" id="WWQ65859.1"/>
    </source>
</evidence>
<dbReference type="Proteomes" id="UP001432251">
    <property type="component" value="Chromosome"/>
</dbReference>
<accession>A0ACD5AF99</accession>
<dbReference type="EMBL" id="CP146022">
    <property type="protein sequence ID" value="WWQ65859.1"/>
    <property type="molecule type" value="Genomic_DNA"/>
</dbReference>
<reference evidence="1" key="1">
    <citation type="journal article" date="2025" name="Int. J. Syst. Evol. Microbiol.">
        <title>Streptomyces citrinus sp. nov., with yellow diffusible pigment.</title>
        <authorList>
            <person name="He Y."/>
            <person name="Yang E."/>
            <person name="Xu J."/>
            <person name="Sun Y."/>
            <person name="Sun L."/>
        </authorList>
    </citation>
    <scope>NUCLEOTIDE SEQUENCE</scope>
    <source>
        <strain evidence="1">Q6</strain>
    </source>
</reference>
<organism evidence="1 2">
    <name type="scientific">Streptomyces citrinus</name>
    <dbReference type="NCBI Taxonomy" id="3118173"/>
    <lineage>
        <taxon>Bacteria</taxon>
        <taxon>Bacillati</taxon>
        <taxon>Actinomycetota</taxon>
        <taxon>Actinomycetes</taxon>
        <taxon>Kitasatosporales</taxon>
        <taxon>Streptomycetaceae</taxon>
        <taxon>Streptomyces</taxon>
    </lineage>
</organism>
<evidence type="ECO:0000313" key="2">
    <source>
        <dbReference type="Proteomes" id="UP001432251"/>
    </source>
</evidence>
<gene>
    <name evidence="1" type="ORF">V2W30_22700</name>
</gene>
<protein>
    <submittedName>
        <fullName evidence="1">LamG-like jellyroll fold domain-containing protein</fullName>
    </submittedName>
</protein>
<sequence>MPLLVEMGWGGLVQAPSTITWTDITQYVDVVQGVTITRGASDELSETQPGTATLVLDNSDGRFTPGNTSSPYYPFVRRNAPIRISQAIIPTAPTGPQPYALELLGDDFDDGKLNTSLWVNSYGGVSEVGGRARVPAAVNGFAAYQSTRYWRLWGTSFCVKPVTLPQANGSSSATATMMINSGTDGTRIGFSYNPVTGALRLVNDVGYFDGSATVLTYNPIDHAWWRVREASGVVYWETSGDGFGWTVRRSLATPAWVGVNQVTAELGASRSNNGTGDFAEFDLAGAKIRPRFYGMVNEFPVQWEGLYSKVQISATDLFKRLNKQPPLRSMVAQEIIADGPVAYYPLTEDAGATSAGDLSGKAATALALTQAGSGGTLEMAATAGAAETGDQHPQFTPSTASAGKYLTCDLGPVVAELMTAGYLAFECWFQTTTTTRAVLGLASADLQYQITLTVSTLGGLLLEWTDTGGTLNVETISGPTTMANGSWHHVVFDEAASDIWVDGVLVDSTVPVFAATDLRLLWVGSHRGGRLFNGSIGHVAIYAPYTSIGADLAQHYAAGATGFAGEDADQRIMRLARYAGLDSVTIWGTTHDPVASQGPGGSSVVARMREVEATESGRLWAERDWYGLAYQSRDVRYNPSPSAETFTINYADLEPGIELADDDQKMVNLVDASRPGGATQRVSAPASVLAFGEYPQDLTVLKTSDNSVLDAAAWLVSRYANPMPELREVPIEAHTMSTYLDILDAEIGSYFSVYNLPAQATAPSMRVTVEGYTETIKHNSHVITFHTSASSTDSVWVLGDPVYGVLGSTTRLAY</sequence>
<name>A0ACD5AF99_9ACTN</name>
<proteinExistence type="predicted"/>